<dbReference type="Proteomes" id="UP000319578">
    <property type="component" value="Unassembled WGS sequence"/>
</dbReference>
<dbReference type="STRING" id="54915.ADS79_14610"/>
<reference evidence="2" key="2">
    <citation type="submission" date="2015-07" db="EMBL/GenBank/DDBJ databases">
        <title>MeaNS - Measles Nucleotide Surveillance Program.</title>
        <authorList>
            <person name="Tran T."/>
            <person name="Druce J."/>
        </authorList>
    </citation>
    <scope>NUCLEOTIDE SEQUENCE</scope>
    <source>
        <strain evidence="2">DSM 9887</strain>
    </source>
</reference>
<name>A0A0K9YN79_9BACL</name>
<sequence length="87" mass="9979">MNHYPNDLYHYNVIQFNDGSNTDISAEKINQWINGLIEELNDSEDAIELSISSGNTWVCVTKKEDKEGEFHVIVAKNYWSGTVKKTK</sequence>
<gene>
    <name evidence="2" type="ORF">ADS79_14610</name>
    <name evidence="1" type="ORF">BRE01_67500</name>
</gene>
<dbReference type="Proteomes" id="UP000036834">
    <property type="component" value="Unassembled WGS sequence"/>
</dbReference>
<dbReference type="EMBL" id="LGIQ01000009">
    <property type="protein sequence ID" value="KNB70198.1"/>
    <property type="molecule type" value="Genomic_DNA"/>
</dbReference>
<dbReference type="PATRIC" id="fig|54915.3.peg.1909"/>
<dbReference type="RefSeq" id="WP_049739167.1">
    <property type="nucleotide sequence ID" value="NZ_BJON01000040.1"/>
</dbReference>
<keyword evidence="4" id="KW-1185">Reference proteome</keyword>
<evidence type="ECO:0000313" key="4">
    <source>
        <dbReference type="Proteomes" id="UP000319578"/>
    </source>
</evidence>
<organism evidence="2 3">
    <name type="scientific">Brevibacillus reuszeri</name>
    <dbReference type="NCBI Taxonomy" id="54915"/>
    <lineage>
        <taxon>Bacteria</taxon>
        <taxon>Bacillati</taxon>
        <taxon>Bacillota</taxon>
        <taxon>Bacilli</taxon>
        <taxon>Bacillales</taxon>
        <taxon>Paenibacillaceae</taxon>
        <taxon>Brevibacillus</taxon>
    </lineage>
</organism>
<comment type="caution">
    <text evidence="2">The sequence shown here is derived from an EMBL/GenBank/DDBJ whole genome shotgun (WGS) entry which is preliminary data.</text>
</comment>
<dbReference type="AlphaFoldDB" id="A0A0K9YN79"/>
<evidence type="ECO:0000313" key="2">
    <source>
        <dbReference type="EMBL" id="KNB70198.1"/>
    </source>
</evidence>
<protein>
    <submittedName>
        <fullName evidence="2">Uncharacterized protein</fullName>
    </submittedName>
</protein>
<evidence type="ECO:0000313" key="1">
    <source>
        <dbReference type="EMBL" id="GED73048.1"/>
    </source>
</evidence>
<evidence type="ECO:0000313" key="3">
    <source>
        <dbReference type="Proteomes" id="UP000036834"/>
    </source>
</evidence>
<reference evidence="3" key="1">
    <citation type="submission" date="2015-07" db="EMBL/GenBank/DDBJ databases">
        <title>Genome sequencing project for genomic taxonomy and phylogenomics of Bacillus-like bacteria.</title>
        <authorList>
            <person name="Liu B."/>
            <person name="Wang J."/>
            <person name="Zhu Y."/>
            <person name="Liu G."/>
            <person name="Chen Q."/>
            <person name="Chen Z."/>
            <person name="Lan J."/>
            <person name="Che J."/>
            <person name="Ge C."/>
            <person name="Shi H."/>
            <person name="Pan Z."/>
            <person name="Liu X."/>
        </authorList>
    </citation>
    <scope>NUCLEOTIDE SEQUENCE [LARGE SCALE GENOMIC DNA]</scope>
    <source>
        <strain evidence="3">DSM 9887</strain>
    </source>
</reference>
<accession>A0A0K9YN79</accession>
<reference evidence="1 4" key="3">
    <citation type="submission" date="2019-06" db="EMBL/GenBank/DDBJ databases">
        <title>Whole genome shotgun sequence of Brevibacillus reuszeri NBRC 15719.</title>
        <authorList>
            <person name="Hosoyama A."/>
            <person name="Uohara A."/>
            <person name="Ohji S."/>
            <person name="Ichikawa N."/>
        </authorList>
    </citation>
    <scope>NUCLEOTIDE SEQUENCE [LARGE SCALE GENOMIC DNA]</scope>
    <source>
        <strain evidence="1 4">NBRC 15719</strain>
    </source>
</reference>
<proteinExistence type="predicted"/>
<dbReference type="EMBL" id="BJON01000040">
    <property type="protein sequence ID" value="GED73048.1"/>
    <property type="molecule type" value="Genomic_DNA"/>
</dbReference>